<keyword evidence="2" id="KW-0812">Transmembrane</keyword>
<feature type="compositionally biased region" description="Low complexity" evidence="1">
    <location>
        <begin position="391"/>
        <end position="412"/>
    </location>
</feature>
<sequence length="463" mass="45957">MRNQPATDDHGGRPEITPDLPGPPPAETLEGPLLATGGRPSGEEEGWTDPDGWPPFTDAAPSVPEEPAPGRGERPSGPPPGMAESPMDRDQPPPATGGPPSGAGEPPMGPDGPPAGPGGPATPGGPPAGPSGPPRAARSTTVALIVGLFVVVIVTGVLGTIAVLMTRQPGLPLGAAPPSRLATPIHFAPVTGVRPAPCPGAEAVLDDAGTTCYQVAPGVTVTSVIKIGTVTDVDGTYAVRVVLAPESRRKLADLTKDALNQQLAVVVDDKVVTAPRVAQPITDDSLSIAGLTKETADALMSRLQGSGGTVTGTASPGTGTASPGTGGPSPSAPASTCPPGTATCPANQGAPTGAPTGAPSASASQPGAMPLVPPAATHTPGTGGQTSPAGRDAASPRARATSPSARSTSPSARADRTPDPRFASCKQAHAANYGPYTKGVHVEYYWYVDGDRDGVTCERGDIT</sequence>
<evidence type="ECO:0000256" key="2">
    <source>
        <dbReference type="SAM" id="Phobius"/>
    </source>
</evidence>
<feature type="compositionally biased region" description="Low complexity" evidence="1">
    <location>
        <begin position="311"/>
        <end position="368"/>
    </location>
</feature>
<feature type="transmembrane region" description="Helical" evidence="2">
    <location>
        <begin position="142"/>
        <end position="165"/>
    </location>
</feature>
<dbReference type="InterPro" id="IPR008613">
    <property type="entry name" value="Excalibur_Ca-bd_domain"/>
</dbReference>
<comment type="caution">
    <text evidence="4">The sequence shown here is derived from an EMBL/GenBank/DDBJ whole genome shotgun (WGS) entry which is preliminary data.</text>
</comment>
<feature type="domain" description="Excalibur calcium-binding" evidence="3">
    <location>
        <begin position="421"/>
        <end position="458"/>
    </location>
</feature>
<proteinExistence type="predicted"/>
<dbReference type="Pfam" id="PF05901">
    <property type="entry name" value="Excalibur"/>
    <property type="match status" value="1"/>
</dbReference>
<evidence type="ECO:0000313" key="5">
    <source>
        <dbReference type="Proteomes" id="UP001500888"/>
    </source>
</evidence>
<evidence type="ECO:0000256" key="1">
    <source>
        <dbReference type="SAM" id="MobiDB-lite"/>
    </source>
</evidence>
<evidence type="ECO:0000313" key="4">
    <source>
        <dbReference type="EMBL" id="GAA3822124.1"/>
    </source>
</evidence>
<dbReference type="Proteomes" id="UP001500888">
    <property type="component" value="Unassembled WGS sequence"/>
</dbReference>
<evidence type="ECO:0000259" key="3">
    <source>
        <dbReference type="SMART" id="SM00894"/>
    </source>
</evidence>
<name>A0ABP7IMF5_9ACTN</name>
<gene>
    <name evidence="4" type="ORF">GCM10022226_48140</name>
</gene>
<keyword evidence="2" id="KW-0472">Membrane</keyword>
<dbReference type="Gene3D" id="3.30.1360.200">
    <property type="match status" value="1"/>
</dbReference>
<reference evidence="5" key="1">
    <citation type="journal article" date="2019" name="Int. J. Syst. Evol. Microbiol.">
        <title>The Global Catalogue of Microorganisms (GCM) 10K type strain sequencing project: providing services to taxonomists for standard genome sequencing and annotation.</title>
        <authorList>
            <consortium name="The Broad Institute Genomics Platform"/>
            <consortium name="The Broad Institute Genome Sequencing Center for Infectious Disease"/>
            <person name="Wu L."/>
            <person name="Ma J."/>
        </authorList>
    </citation>
    <scope>NUCLEOTIDE SEQUENCE [LARGE SCALE GENOMIC DNA]</scope>
    <source>
        <strain evidence="5">JCM 16908</strain>
    </source>
</reference>
<dbReference type="SMART" id="SM00894">
    <property type="entry name" value="Excalibur"/>
    <property type="match status" value="1"/>
</dbReference>
<organism evidence="4 5">
    <name type="scientific">Sphaerisporangium flaviroseum</name>
    <dbReference type="NCBI Taxonomy" id="509199"/>
    <lineage>
        <taxon>Bacteria</taxon>
        <taxon>Bacillati</taxon>
        <taxon>Actinomycetota</taxon>
        <taxon>Actinomycetes</taxon>
        <taxon>Streptosporangiales</taxon>
        <taxon>Streptosporangiaceae</taxon>
        <taxon>Sphaerisporangium</taxon>
    </lineage>
</organism>
<protein>
    <recommendedName>
        <fullName evidence="3">Excalibur calcium-binding domain-containing protein</fullName>
    </recommendedName>
</protein>
<keyword evidence="5" id="KW-1185">Reference proteome</keyword>
<feature type="region of interest" description="Disordered" evidence="1">
    <location>
        <begin position="304"/>
        <end position="422"/>
    </location>
</feature>
<dbReference type="Pfam" id="PF22599">
    <property type="entry name" value="SecDF_P1_head"/>
    <property type="match status" value="1"/>
</dbReference>
<dbReference type="InterPro" id="IPR054384">
    <property type="entry name" value="SecDF_P1_head"/>
</dbReference>
<feature type="region of interest" description="Disordered" evidence="1">
    <location>
        <begin position="1"/>
        <end position="137"/>
    </location>
</feature>
<dbReference type="EMBL" id="BAAAZR010000017">
    <property type="protein sequence ID" value="GAA3822124.1"/>
    <property type="molecule type" value="Genomic_DNA"/>
</dbReference>
<accession>A0ABP7IMF5</accession>
<keyword evidence="2" id="KW-1133">Transmembrane helix</keyword>
<feature type="compositionally biased region" description="Pro residues" evidence="1">
    <location>
        <begin position="123"/>
        <end position="133"/>
    </location>
</feature>
<feature type="compositionally biased region" description="Pro residues" evidence="1">
    <location>
        <begin position="107"/>
        <end position="117"/>
    </location>
</feature>